<feature type="region of interest" description="Disordered" evidence="1">
    <location>
        <begin position="286"/>
        <end position="325"/>
    </location>
</feature>
<feature type="compositionally biased region" description="Basic and acidic residues" evidence="1">
    <location>
        <begin position="286"/>
        <end position="295"/>
    </location>
</feature>
<evidence type="ECO:0000313" key="3">
    <source>
        <dbReference type="Proteomes" id="UP000799429"/>
    </source>
</evidence>
<proteinExistence type="predicted"/>
<accession>A0A9P4SHD2</accession>
<feature type="compositionally biased region" description="Low complexity" evidence="1">
    <location>
        <begin position="639"/>
        <end position="648"/>
    </location>
</feature>
<evidence type="ECO:0000313" key="2">
    <source>
        <dbReference type="EMBL" id="KAF2842678.1"/>
    </source>
</evidence>
<feature type="compositionally biased region" description="Polar residues" evidence="1">
    <location>
        <begin position="298"/>
        <end position="309"/>
    </location>
</feature>
<dbReference type="AlphaFoldDB" id="A0A9P4SHD2"/>
<feature type="compositionally biased region" description="Polar residues" evidence="1">
    <location>
        <begin position="586"/>
        <end position="598"/>
    </location>
</feature>
<sequence>MAEIAPILRVIEWGTKLSLNLYGFSTSLPILEEARDIIGLAKEVVAFDVVLKQVIVTYKEKDSIPSEEAYTVIKDILKQCQDIFREIEELVPPGKSKDDQVSSSPFTPVQEWIWTASSTIKGQCLSTSLAALKATLSVMLQSFYTVRVIRAFRDQQISSNGTQFNVETEREQLEALIIDQQMIILKVYEIYNGTHSLENMNCEHLRPTANMSLARRGDQACRLFVLKQFQERSLVNLYPIPPENERLALVRGLAVPHIEDILAKWTRLPEIEADFRKFQAGYESSEREEMTEFRKRQQPQVESVISEQDAQYLKDSNDRMTSGTFQSPMLQRPIFTNPIFNGHSSVPVNIPLRNPDHSHPLTPESSNAILSPKKPANHTTPLPDSPRSSISSTVHTQAAAVAKLDVLEHHDHDLGIPWRICLPEQYWSFIDGRQVEGNTRIPLEHLRNNRSAWTEITAAWVCKPALEAGRYDFQSIQKEVRHGKNESNTRLEPCWTISRALTYVEVKELVEHTIQIFRDRENRKRVSLNPYPQVRTTRSIDRSLNLPRTPTSPSYNYQEFASSPRQQYQQPSQLIQPQQAPPLSSRDWQYHSQYQQPPNTAPRLHRAETAPAPRRQSDDRYGYESDSSDPDDRVRSRRTSSGSGSTRYSKSDRRGSKTLGTMARYGGAGVLLEKLVDVLT</sequence>
<protein>
    <submittedName>
        <fullName evidence="2">Uncharacterized protein</fullName>
    </submittedName>
</protein>
<organism evidence="2 3">
    <name type="scientific">Patellaria atrata CBS 101060</name>
    <dbReference type="NCBI Taxonomy" id="1346257"/>
    <lineage>
        <taxon>Eukaryota</taxon>
        <taxon>Fungi</taxon>
        <taxon>Dikarya</taxon>
        <taxon>Ascomycota</taxon>
        <taxon>Pezizomycotina</taxon>
        <taxon>Dothideomycetes</taxon>
        <taxon>Dothideomycetes incertae sedis</taxon>
        <taxon>Patellariales</taxon>
        <taxon>Patellariaceae</taxon>
        <taxon>Patellaria</taxon>
    </lineage>
</organism>
<feature type="region of interest" description="Disordered" evidence="1">
    <location>
        <begin position="528"/>
        <end position="660"/>
    </location>
</feature>
<comment type="caution">
    <text evidence="2">The sequence shown here is derived from an EMBL/GenBank/DDBJ whole genome shotgun (WGS) entry which is preliminary data.</text>
</comment>
<feature type="compositionally biased region" description="Polar residues" evidence="1">
    <location>
        <begin position="377"/>
        <end position="390"/>
    </location>
</feature>
<dbReference type="EMBL" id="MU006089">
    <property type="protein sequence ID" value="KAF2842678.1"/>
    <property type="molecule type" value="Genomic_DNA"/>
</dbReference>
<feature type="compositionally biased region" description="Polar residues" evidence="1">
    <location>
        <begin position="546"/>
        <end position="561"/>
    </location>
</feature>
<reference evidence="2" key="1">
    <citation type="journal article" date="2020" name="Stud. Mycol.">
        <title>101 Dothideomycetes genomes: a test case for predicting lifestyles and emergence of pathogens.</title>
        <authorList>
            <person name="Haridas S."/>
            <person name="Albert R."/>
            <person name="Binder M."/>
            <person name="Bloem J."/>
            <person name="Labutti K."/>
            <person name="Salamov A."/>
            <person name="Andreopoulos B."/>
            <person name="Baker S."/>
            <person name="Barry K."/>
            <person name="Bills G."/>
            <person name="Bluhm B."/>
            <person name="Cannon C."/>
            <person name="Castanera R."/>
            <person name="Culley D."/>
            <person name="Daum C."/>
            <person name="Ezra D."/>
            <person name="Gonzalez J."/>
            <person name="Henrissat B."/>
            <person name="Kuo A."/>
            <person name="Liang C."/>
            <person name="Lipzen A."/>
            <person name="Lutzoni F."/>
            <person name="Magnuson J."/>
            <person name="Mondo S."/>
            <person name="Nolan M."/>
            <person name="Ohm R."/>
            <person name="Pangilinan J."/>
            <person name="Park H.-J."/>
            <person name="Ramirez L."/>
            <person name="Alfaro M."/>
            <person name="Sun H."/>
            <person name="Tritt A."/>
            <person name="Yoshinaga Y."/>
            <person name="Zwiers L.-H."/>
            <person name="Turgeon B."/>
            <person name="Goodwin S."/>
            <person name="Spatafora J."/>
            <person name="Crous P."/>
            <person name="Grigoriev I."/>
        </authorList>
    </citation>
    <scope>NUCLEOTIDE SEQUENCE</scope>
    <source>
        <strain evidence="2">CBS 101060</strain>
    </source>
</reference>
<keyword evidence="3" id="KW-1185">Reference proteome</keyword>
<feature type="region of interest" description="Disordered" evidence="1">
    <location>
        <begin position="352"/>
        <end position="390"/>
    </location>
</feature>
<name>A0A9P4SHD2_9PEZI</name>
<evidence type="ECO:0000256" key="1">
    <source>
        <dbReference type="SAM" id="MobiDB-lite"/>
    </source>
</evidence>
<gene>
    <name evidence="2" type="ORF">M501DRAFT_925018</name>
</gene>
<feature type="compositionally biased region" description="Low complexity" evidence="1">
    <location>
        <begin position="562"/>
        <end position="585"/>
    </location>
</feature>
<dbReference type="Proteomes" id="UP000799429">
    <property type="component" value="Unassembled WGS sequence"/>
</dbReference>
<dbReference type="OrthoDB" id="5431013at2759"/>